<proteinExistence type="predicted"/>
<reference evidence="1" key="1">
    <citation type="submission" date="2021-06" db="EMBL/GenBank/DDBJ databases">
        <authorList>
            <person name="Kallberg Y."/>
            <person name="Tangrot J."/>
            <person name="Rosling A."/>
        </authorList>
    </citation>
    <scope>NUCLEOTIDE SEQUENCE</scope>
    <source>
        <strain evidence="1">UK204</strain>
    </source>
</reference>
<protein>
    <submittedName>
        <fullName evidence="1">7202_t:CDS:1</fullName>
    </submittedName>
</protein>
<organism evidence="1 2">
    <name type="scientific">Funneliformis caledonium</name>
    <dbReference type="NCBI Taxonomy" id="1117310"/>
    <lineage>
        <taxon>Eukaryota</taxon>
        <taxon>Fungi</taxon>
        <taxon>Fungi incertae sedis</taxon>
        <taxon>Mucoromycota</taxon>
        <taxon>Glomeromycotina</taxon>
        <taxon>Glomeromycetes</taxon>
        <taxon>Glomerales</taxon>
        <taxon>Glomeraceae</taxon>
        <taxon>Funneliformis</taxon>
    </lineage>
</organism>
<accession>A0A9N9D6W4</accession>
<sequence length="59" mass="6655">MEYISTSRALYITDESSLLIKKSKYLNKLQNFAASSRQELQAVLELIRVISATTVHPLA</sequence>
<dbReference type="EMBL" id="CAJVPQ010003450">
    <property type="protein sequence ID" value="CAG8628232.1"/>
    <property type="molecule type" value="Genomic_DNA"/>
</dbReference>
<keyword evidence="2" id="KW-1185">Reference proteome</keyword>
<dbReference type="Proteomes" id="UP000789570">
    <property type="component" value="Unassembled WGS sequence"/>
</dbReference>
<comment type="caution">
    <text evidence="1">The sequence shown here is derived from an EMBL/GenBank/DDBJ whole genome shotgun (WGS) entry which is preliminary data.</text>
</comment>
<name>A0A9N9D6W4_9GLOM</name>
<dbReference type="AlphaFoldDB" id="A0A9N9D6W4"/>
<gene>
    <name evidence="1" type="ORF">FCALED_LOCUS9920</name>
</gene>
<evidence type="ECO:0000313" key="1">
    <source>
        <dbReference type="EMBL" id="CAG8628232.1"/>
    </source>
</evidence>
<evidence type="ECO:0000313" key="2">
    <source>
        <dbReference type="Proteomes" id="UP000789570"/>
    </source>
</evidence>